<accession>A0A5K7ZKP3</accession>
<keyword evidence="2" id="KW-1185">Reference proteome</keyword>
<dbReference type="EMBL" id="AP021875">
    <property type="protein sequence ID" value="BBO76597.1"/>
    <property type="molecule type" value="Genomic_DNA"/>
</dbReference>
<evidence type="ECO:0000313" key="2">
    <source>
        <dbReference type="Proteomes" id="UP000427769"/>
    </source>
</evidence>
<proteinExistence type="predicted"/>
<name>A0A5K7ZKP3_9BACT</name>
<reference evidence="1 2" key="1">
    <citation type="submission" date="2019-11" db="EMBL/GenBank/DDBJ databases">
        <title>Comparative genomics of hydrocarbon-degrading Desulfosarcina strains.</title>
        <authorList>
            <person name="Watanabe M."/>
            <person name="Kojima H."/>
            <person name="Fukui M."/>
        </authorList>
    </citation>
    <scope>NUCLEOTIDE SEQUENCE [LARGE SCALE GENOMIC DNA]</scope>
    <source>
        <strain evidence="1 2">PP31</strain>
    </source>
</reference>
<dbReference type="Proteomes" id="UP000427769">
    <property type="component" value="Chromosome"/>
</dbReference>
<organism evidence="1 2">
    <name type="scientific">Desulfosarcina widdelii</name>
    <dbReference type="NCBI Taxonomy" id="947919"/>
    <lineage>
        <taxon>Bacteria</taxon>
        <taxon>Pseudomonadati</taxon>
        <taxon>Thermodesulfobacteriota</taxon>
        <taxon>Desulfobacteria</taxon>
        <taxon>Desulfobacterales</taxon>
        <taxon>Desulfosarcinaceae</taxon>
        <taxon>Desulfosarcina</taxon>
    </lineage>
</organism>
<gene>
    <name evidence="1" type="ORF">DSCW_40140</name>
</gene>
<sequence>MRVVTRPDFDGVVCAALLMDALQIDASILWVQPSDMQHRRVEIQEGDVIANLPYHQICSLWFDHHYSNQPEGPVKGAFKIAPSAAGVVYDYYRDRLNRDYAELIRQTDRIDSADLTVDEILRPEKYPYVLLSMTISNREPSEALYWDRLVSLLRTQPMDRIMEDGMVKSRCRQVVAENSVYEKALLAHTTMVEHVSVTDFRDLEPAPNGNRFLVYSLFPDCTVNVKILHDKDRLASIKVGHSILNRGCKVNVGKMLSAFEGGGHPGAGACRFPREKASDYLQRILKILLRNDPV</sequence>
<dbReference type="RefSeq" id="WP_155305415.1">
    <property type="nucleotide sequence ID" value="NZ_AP021875.1"/>
</dbReference>
<evidence type="ECO:0000313" key="1">
    <source>
        <dbReference type="EMBL" id="BBO76597.1"/>
    </source>
</evidence>
<dbReference type="InterPro" id="IPR038763">
    <property type="entry name" value="DHH_sf"/>
</dbReference>
<protein>
    <submittedName>
        <fullName evidence="1">Exopolyphosphatase</fullName>
    </submittedName>
</protein>
<dbReference type="KEGG" id="dwd:DSCW_40140"/>
<dbReference type="SUPFAM" id="SSF64182">
    <property type="entry name" value="DHH phosphoesterases"/>
    <property type="match status" value="1"/>
</dbReference>
<dbReference type="OrthoDB" id="105221at2"/>
<dbReference type="AlphaFoldDB" id="A0A5K7ZKP3"/>